<reference evidence="2" key="1">
    <citation type="journal article" date="2014" name="Front. Microbiol.">
        <title>High frequency of phylogenetically diverse reductive dehalogenase-homologous genes in deep subseafloor sedimentary metagenomes.</title>
        <authorList>
            <person name="Kawai M."/>
            <person name="Futagami T."/>
            <person name="Toyoda A."/>
            <person name="Takaki Y."/>
            <person name="Nishi S."/>
            <person name="Hori S."/>
            <person name="Arai W."/>
            <person name="Tsubouchi T."/>
            <person name="Morono Y."/>
            <person name="Uchiyama I."/>
            <person name="Ito T."/>
            <person name="Fujiyama A."/>
            <person name="Inagaki F."/>
            <person name="Takami H."/>
        </authorList>
    </citation>
    <scope>NUCLEOTIDE SEQUENCE</scope>
    <source>
        <strain evidence="2">Expedition CK06-06</strain>
    </source>
</reference>
<name>X1L4H6_9ZZZZ</name>
<keyword evidence="1" id="KW-0472">Membrane</keyword>
<evidence type="ECO:0000313" key="2">
    <source>
        <dbReference type="EMBL" id="GAH97339.1"/>
    </source>
</evidence>
<sequence>MKKYIVPVTAIIVIGVLESIALLKNVNGALLAGSVFVI</sequence>
<keyword evidence="1" id="KW-0812">Transmembrane</keyword>
<dbReference type="EMBL" id="BARV01000359">
    <property type="protein sequence ID" value="GAH97339.1"/>
    <property type="molecule type" value="Genomic_DNA"/>
</dbReference>
<feature type="non-terminal residue" evidence="2">
    <location>
        <position position="38"/>
    </location>
</feature>
<dbReference type="AlphaFoldDB" id="X1L4H6"/>
<comment type="caution">
    <text evidence="2">The sequence shown here is derived from an EMBL/GenBank/DDBJ whole genome shotgun (WGS) entry which is preliminary data.</text>
</comment>
<accession>X1L4H6</accession>
<gene>
    <name evidence="2" type="ORF">S06H3_01439</name>
</gene>
<evidence type="ECO:0000256" key="1">
    <source>
        <dbReference type="SAM" id="Phobius"/>
    </source>
</evidence>
<feature type="transmembrane region" description="Helical" evidence="1">
    <location>
        <begin position="6"/>
        <end position="23"/>
    </location>
</feature>
<organism evidence="2">
    <name type="scientific">marine sediment metagenome</name>
    <dbReference type="NCBI Taxonomy" id="412755"/>
    <lineage>
        <taxon>unclassified sequences</taxon>
        <taxon>metagenomes</taxon>
        <taxon>ecological metagenomes</taxon>
    </lineage>
</organism>
<protein>
    <submittedName>
        <fullName evidence="2">Uncharacterized protein</fullName>
    </submittedName>
</protein>
<keyword evidence="1" id="KW-1133">Transmembrane helix</keyword>
<proteinExistence type="predicted"/>